<dbReference type="Proteomes" id="UP001262889">
    <property type="component" value="Unassembled WGS sequence"/>
</dbReference>
<comment type="caution">
    <text evidence="1">The sequence shown here is derived from an EMBL/GenBank/DDBJ whole genome shotgun (WGS) entry which is preliminary data.</text>
</comment>
<protein>
    <submittedName>
        <fullName evidence="1">DUF2480 family protein</fullName>
    </submittedName>
</protein>
<dbReference type="Pfam" id="PF10652">
    <property type="entry name" value="DUF2480"/>
    <property type="match status" value="1"/>
</dbReference>
<proteinExistence type="predicted"/>
<gene>
    <name evidence="1" type="ORF">RM553_04105</name>
</gene>
<dbReference type="InterPro" id="IPR018914">
    <property type="entry name" value="DUF2480"/>
</dbReference>
<reference evidence="1 2" key="1">
    <citation type="submission" date="2023-09" db="EMBL/GenBank/DDBJ databases">
        <authorList>
            <person name="Rey-Velasco X."/>
        </authorList>
    </citation>
    <scope>NUCLEOTIDE SEQUENCE [LARGE SCALE GENOMIC DNA]</scope>
    <source>
        <strain evidence="1 2">F363</strain>
    </source>
</reference>
<sequence length="171" mass="19526">MSTEIVNRVANSKLVTFNLEDYYPYGERVLFDIKDWLLEGFVLREGTFREKAAEHDWSQYQDKLVALTCSTDAIVPAWAYMLLATYLQPYAKKTVTGNLEDLETILYTEVIQNLDVSALKDKPVIVKGCSHKPVPKNAYLLLIEKLQPVVRSLMYGEACSSVPLYKKPKNQ</sequence>
<keyword evidence="2" id="KW-1185">Reference proteome</keyword>
<evidence type="ECO:0000313" key="2">
    <source>
        <dbReference type="Proteomes" id="UP001262889"/>
    </source>
</evidence>
<accession>A0ABU3C6N6</accession>
<evidence type="ECO:0000313" key="1">
    <source>
        <dbReference type="EMBL" id="MDT0642008.1"/>
    </source>
</evidence>
<dbReference type="EMBL" id="JAVRHQ010000003">
    <property type="protein sequence ID" value="MDT0642008.1"/>
    <property type="molecule type" value="Genomic_DNA"/>
</dbReference>
<name>A0ABU3C6N6_9FLAO</name>
<dbReference type="RefSeq" id="WP_311533682.1">
    <property type="nucleotide sequence ID" value="NZ_JAVRHQ010000003.1"/>
</dbReference>
<organism evidence="1 2">
    <name type="scientific">Autumnicola tepida</name>
    <dbReference type="NCBI Taxonomy" id="3075595"/>
    <lineage>
        <taxon>Bacteria</taxon>
        <taxon>Pseudomonadati</taxon>
        <taxon>Bacteroidota</taxon>
        <taxon>Flavobacteriia</taxon>
        <taxon>Flavobacteriales</taxon>
        <taxon>Flavobacteriaceae</taxon>
        <taxon>Autumnicola</taxon>
    </lineage>
</organism>